<protein>
    <submittedName>
        <fullName evidence="2">Uncharacterized protein</fullName>
    </submittedName>
</protein>
<comment type="caution">
    <text evidence="2">The sequence shown here is derived from an EMBL/GenBank/DDBJ whole genome shotgun (WGS) entry which is preliminary data.</text>
</comment>
<sequence length="80" mass="8959">CNRVKVPELLNGEVHQPSSGFDKKAIETLLKGNTGRKPRQQLPVAGSGEPVMTSDTGVELLSKMHRDMQTYWAWQEKHSV</sequence>
<feature type="non-terminal residue" evidence="2">
    <location>
        <position position="1"/>
    </location>
</feature>
<evidence type="ECO:0000256" key="1">
    <source>
        <dbReference type="SAM" id="MobiDB-lite"/>
    </source>
</evidence>
<reference evidence="2 3" key="1">
    <citation type="journal article" date="2018" name="Front. Plant Sci.">
        <title>Red Clover (Trifolium pratense) and Zigzag Clover (T. medium) - A Picture of Genomic Similarities and Differences.</title>
        <authorList>
            <person name="Dluhosova J."/>
            <person name="Istvanek J."/>
            <person name="Nedelnik J."/>
            <person name="Repkova J."/>
        </authorList>
    </citation>
    <scope>NUCLEOTIDE SEQUENCE [LARGE SCALE GENOMIC DNA]</scope>
    <source>
        <strain evidence="3">cv. 10/8</strain>
        <tissue evidence="2">Leaf</tissue>
    </source>
</reference>
<accession>A0A392TIU4</accession>
<name>A0A392TIU4_9FABA</name>
<evidence type="ECO:0000313" key="3">
    <source>
        <dbReference type="Proteomes" id="UP000265520"/>
    </source>
</evidence>
<dbReference type="EMBL" id="LXQA010592701">
    <property type="protein sequence ID" value="MCI61043.1"/>
    <property type="molecule type" value="Genomic_DNA"/>
</dbReference>
<keyword evidence="3" id="KW-1185">Reference proteome</keyword>
<dbReference type="AlphaFoldDB" id="A0A392TIU4"/>
<proteinExistence type="predicted"/>
<dbReference type="Proteomes" id="UP000265520">
    <property type="component" value="Unassembled WGS sequence"/>
</dbReference>
<evidence type="ECO:0000313" key="2">
    <source>
        <dbReference type="EMBL" id="MCI61043.1"/>
    </source>
</evidence>
<feature type="region of interest" description="Disordered" evidence="1">
    <location>
        <begin position="33"/>
        <end position="52"/>
    </location>
</feature>
<organism evidence="2 3">
    <name type="scientific">Trifolium medium</name>
    <dbReference type="NCBI Taxonomy" id="97028"/>
    <lineage>
        <taxon>Eukaryota</taxon>
        <taxon>Viridiplantae</taxon>
        <taxon>Streptophyta</taxon>
        <taxon>Embryophyta</taxon>
        <taxon>Tracheophyta</taxon>
        <taxon>Spermatophyta</taxon>
        <taxon>Magnoliopsida</taxon>
        <taxon>eudicotyledons</taxon>
        <taxon>Gunneridae</taxon>
        <taxon>Pentapetalae</taxon>
        <taxon>rosids</taxon>
        <taxon>fabids</taxon>
        <taxon>Fabales</taxon>
        <taxon>Fabaceae</taxon>
        <taxon>Papilionoideae</taxon>
        <taxon>50 kb inversion clade</taxon>
        <taxon>NPAAA clade</taxon>
        <taxon>Hologalegina</taxon>
        <taxon>IRL clade</taxon>
        <taxon>Trifolieae</taxon>
        <taxon>Trifolium</taxon>
    </lineage>
</organism>